<dbReference type="Proteomes" id="UP001418796">
    <property type="component" value="Unassembled WGS sequence"/>
</dbReference>
<protein>
    <submittedName>
        <fullName evidence="2">Helix-turn-helix domain-containing protein</fullName>
    </submittedName>
</protein>
<dbReference type="InterPro" id="IPR024633">
    <property type="entry name" value="DnaA_N_dom"/>
</dbReference>
<dbReference type="InterPro" id="IPR036390">
    <property type="entry name" value="WH_DNA-bd_sf"/>
</dbReference>
<dbReference type="EMBL" id="JBCITK010000002">
    <property type="protein sequence ID" value="MEN0645520.1"/>
    <property type="molecule type" value="Genomic_DNA"/>
</dbReference>
<proteinExistence type="predicted"/>
<dbReference type="RefSeq" id="WP_343132188.1">
    <property type="nucleotide sequence ID" value="NZ_JBCITK010000002.1"/>
</dbReference>
<comment type="caution">
    <text evidence="2">The sequence shown here is derived from an EMBL/GenBank/DDBJ whole genome shotgun (WGS) entry which is preliminary data.</text>
</comment>
<dbReference type="Pfam" id="PF11638">
    <property type="entry name" value="DnaA_N"/>
    <property type="match status" value="1"/>
</dbReference>
<dbReference type="Pfam" id="PF13730">
    <property type="entry name" value="HTH_36"/>
    <property type="match status" value="1"/>
</dbReference>
<name>A0ABU9VNM8_9BACI</name>
<feature type="domain" description="DnaA N-terminal" evidence="1">
    <location>
        <begin position="269"/>
        <end position="316"/>
    </location>
</feature>
<evidence type="ECO:0000313" key="3">
    <source>
        <dbReference type="Proteomes" id="UP001418796"/>
    </source>
</evidence>
<dbReference type="InterPro" id="IPR036388">
    <property type="entry name" value="WH-like_DNA-bd_sf"/>
</dbReference>
<accession>A0ABU9VNM8</accession>
<sequence>MYEYRNLKDGTERLQYYRIENTGQYINQPYMVDGKECLRKNPVQKKVFFPEDVVKEFSLNVYGKNVEADILSGNFTQIPNYYIYFWQPFIKSQCLGLFLTLLSHCYQRDYCFPSLNTLAAYSGHSKNTIKKYLDVLEEYGLIFRFNVINPEDDRKHGHHLEDTPLIKVRNKVPFISKELLNKLPKELQYQHEKFMQKYFQGYNLVELMDQLDSDSIYTELREQGMELNNGQQVFDNASKTKNRRTQILKHFTPQQIEFDKILHEKYFSRLHKASFDTWIKSTLFKAEGNKLTVYSQNDFIQDRLKSEYMDIIENELNEKEITDFVYVIYGTQ</sequence>
<dbReference type="Gene3D" id="3.30.300.180">
    <property type="match status" value="1"/>
</dbReference>
<reference evidence="2 3" key="1">
    <citation type="submission" date="2024-03" db="EMBL/GenBank/DDBJ databases">
        <title>Bacilli Hybrid Assemblies.</title>
        <authorList>
            <person name="Kovac J."/>
        </authorList>
    </citation>
    <scope>NUCLEOTIDE SEQUENCE [LARGE SCALE GENOMIC DNA]</scope>
    <source>
        <strain evidence="2 3">FSL R7-0666</strain>
    </source>
</reference>
<evidence type="ECO:0000259" key="1">
    <source>
        <dbReference type="Pfam" id="PF11638"/>
    </source>
</evidence>
<dbReference type="SUPFAM" id="SSF46785">
    <property type="entry name" value="Winged helix' DNA-binding domain"/>
    <property type="match status" value="1"/>
</dbReference>
<dbReference type="Gene3D" id="1.10.10.10">
    <property type="entry name" value="Winged helix-like DNA-binding domain superfamily/Winged helix DNA-binding domain"/>
    <property type="match status" value="1"/>
</dbReference>
<evidence type="ECO:0000313" key="2">
    <source>
        <dbReference type="EMBL" id="MEN0645520.1"/>
    </source>
</evidence>
<gene>
    <name evidence="2" type="ORF">MKY91_20355</name>
</gene>
<organism evidence="2 3">
    <name type="scientific">Alkalicoccobacillus gibsonii</name>
    <dbReference type="NCBI Taxonomy" id="79881"/>
    <lineage>
        <taxon>Bacteria</taxon>
        <taxon>Bacillati</taxon>
        <taxon>Bacillota</taxon>
        <taxon>Bacilli</taxon>
        <taxon>Bacillales</taxon>
        <taxon>Bacillaceae</taxon>
        <taxon>Alkalicoccobacillus</taxon>
    </lineage>
</organism>
<keyword evidence="3" id="KW-1185">Reference proteome</keyword>
<dbReference type="InterPro" id="IPR038454">
    <property type="entry name" value="DnaA_N_sf"/>
</dbReference>